<dbReference type="Proteomes" id="UP001596439">
    <property type="component" value="Unassembled WGS sequence"/>
</dbReference>
<evidence type="ECO:0000313" key="1">
    <source>
        <dbReference type="EMBL" id="MFC7388856.1"/>
    </source>
</evidence>
<gene>
    <name evidence="1" type="ORF">ACFQO8_01795</name>
</gene>
<keyword evidence="2" id="KW-1185">Reference proteome</keyword>
<evidence type="ECO:0000313" key="2">
    <source>
        <dbReference type="Proteomes" id="UP001596439"/>
    </source>
</evidence>
<name>A0ABW2PH91_9BACL</name>
<dbReference type="EMBL" id="JBHTCE010000001">
    <property type="protein sequence ID" value="MFC7388856.1"/>
    <property type="molecule type" value="Genomic_DNA"/>
</dbReference>
<dbReference type="RefSeq" id="WP_214786407.1">
    <property type="nucleotide sequence ID" value="NZ_JANIEL010000007.1"/>
</dbReference>
<proteinExistence type="predicted"/>
<accession>A0ABW2PH91</accession>
<sequence length="70" mass="8001">MQFIVTCFLEQDQSCEFIVYGSSEYNAHKTFERTLQSLHPMTGEITLSDGESLPVSQILAYRVDPIKPLF</sequence>
<reference evidence="2" key="1">
    <citation type="journal article" date="2019" name="Int. J. Syst. Evol. Microbiol.">
        <title>The Global Catalogue of Microorganisms (GCM) 10K type strain sequencing project: providing services to taxonomists for standard genome sequencing and annotation.</title>
        <authorList>
            <consortium name="The Broad Institute Genomics Platform"/>
            <consortium name="The Broad Institute Genome Sequencing Center for Infectious Disease"/>
            <person name="Wu L."/>
            <person name="Ma J."/>
        </authorList>
    </citation>
    <scope>NUCLEOTIDE SEQUENCE [LARGE SCALE GENOMIC DNA]</scope>
    <source>
        <strain evidence="2">CCUG 55590</strain>
    </source>
</reference>
<organism evidence="1 2">
    <name type="scientific">Exiguobacterium aestuarii</name>
    <dbReference type="NCBI Taxonomy" id="273527"/>
    <lineage>
        <taxon>Bacteria</taxon>
        <taxon>Bacillati</taxon>
        <taxon>Bacillota</taxon>
        <taxon>Bacilli</taxon>
        <taxon>Bacillales</taxon>
        <taxon>Bacillales Family XII. Incertae Sedis</taxon>
        <taxon>Exiguobacterium</taxon>
    </lineage>
</organism>
<protein>
    <submittedName>
        <fullName evidence="1">Uncharacterized protein</fullName>
    </submittedName>
</protein>
<comment type="caution">
    <text evidence="1">The sequence shown here is derived from an EMBL/GenBank/DDBJ whole genome shotgun (WGS) entry which is preliminary data.</text>
</comment>